<dbReference type="EMBL" id="BSPC01000005">
    <property type="protein sequence ID" value="GLS17764.1"/>
    <property type="molecule type" value="Genomic_DNA"/>
</dbReference>
<accession>A0ABQ6CD81</accession>
<keyword evidence="3" id="KW-1185">Reference proteome</keyword>
<reference evidence="3" key="1">
    <citation type="journal article" date="2019" name="Int. J. Syst. Evol. Microbiol.">
        <title>The Global Catalogue of Microorganisms (GCM) 10K type strain sequencing project: providing services to taxonomists for standard genome sequencing and annotation.</title>
        <authorList>
            <consortium name="The Broad Institute Genomics Platform"/>
            <consortium name="The Broad Institute Genome Sequencing Center for Infectious Disease"/>
            <person name="Wu L."/>
            <person name="Ma J."/>
        </authorList>
    </citation>
    <scope>NUCLEOTIDE SEQUENCE [LARGE SCALE GENOMIC DNA]</scope>
    <source>
        <strain evidence="3">NBRC 101365</strain>
    </source>
</reference>
<proteinExistence type="predicted"/>
<evidence type="ECO:0000313" key="2">
    <source>
        <dbReference type="EMBL" id="GLS17764.1"/>
    </source>
</evidence>
<organism evidence="2 3">
    <name type="scientific">Labrys miyagiensis</name>
    <dbReference type="NCBI Taxonomy" id="346912"/>
    <lineage>
        <taxon>Bacteria</taxon>
        <taxon>Pseudomonadati</taxon>
        <taxon>Pseudomonadota</taxon>
        <taxon>Alphaproteobacteria</taxon>
        <taxon>Hyphomicrobiales</taxon>
        <taxon>Xanthobacteraceae</taxon>
        <taxon>Labrys</taxon>
    </lineage>
</organism>
<dbReference type="InterPro" id="IPR011990">
    <property type="entry name" value="TPR-like_helical_dom_sf"/>
</dbReference>
<dbReference type="Proteomes" id="UP001156882">
    <property type="component" value="Unassembled WGS sequence"/>
</dbReference>
<name>A0ABQ6CD81_9HYPH</name>
<evidence type="ECO:0000256" key="1">
    <source>
        <dbReference type="SAM" id="SignalP"/>
    </source>
</evidence>
<evidence type="ECO:0008006" key="4">
    <source>
        <dbReference type="Google" id="ProtNLM"/>
    </source>
</evidence>
<feature type="chain" id="PRO_5046259877" description="Outer membrane assembly lipoprotein YfiO" evidence="1">
    <location>
        <begin position="22"/>
        <end position="702"/>
    </location>
</feature>
<dbReference type="RefSeq" id="WP_284310569.1">
    <property type="nucleotide sequence ID" value="NZ_BSPC01000005.1"/>
</dbReference>
<dbReference type="Gene3D" id="1.25.40.10">
    <property type="entry name" value="Tetratricopeptide repeat domain"/>
    <property type="match status" value="2"/>
</dbReference>
<sequence length="702" mass="74631">MRLLFATVSLAVLLSTQAARACGDDREIGHWVLDQKAYSSSYALPFLSPGNDSRINLQLLMRDVGSAGAPTADQAKGQPGDTGLDASMLFANFNIDNVLTSDGLGADNPSGAGIPPSVFSTEEGTRCVSSASGQQAFVAALQAEQGLSANERTLLSDARGRMNPDCSATASVAWQDPLAGVAQPSAAAQDFAAYLKGASAFYEGKFDEALASFTKLAGTQNVWLRESASYMIGRTLLNKAEVGAFDSLDGVPQPKVTDKEALAGSQNAFKAYLAAYPTGRYATSARGLMRRLDWLAGDKDGLSSEYGWQIANTGKDLANLLPGDLSQEIDAKYFAGTQDAGHDANLLAVADLMKLRQGDSAQGKLSAADLDAQASDFAGHEALFAFLKAARLYYAAGDAAAALQLLGDARNDPPAPPYVAFSRSMLRGQALMALGQYEKAADYWTALLPQASGRWQKESVELGLALSWEKAGTLNKVFLPGTRIADPGIRATVLRRSAGPILLRQAVADPQSTPQERALARFVLLFKEATRGHYTGFLEDFNAATLTGDDGTAPAGTKSAIFKWAGTSQPYSCPALKAVMAELAANPRSAHGLLCLGDFVRTSDLDDVESFEVQSGELGSKPIFPGAPFSRGEVYRKLIADASTPDNERAYALYRAINCYGPSGNNRCGGQDVGKPVRKAWFNTLKTKYGATSWARSQSLYW</sequence>
<keyword evidence="1" id="KW-0732">Signal</keyword>
<feature type="signal peptide" evidence="1">
    <location>
        <begin position="1"/>
        <end position="21"/>
    </location>
</feature>
<comment type="caution">
    <text evidence="2">The sequence shown here is derived from an EMBL/GenBank/DDBJ whole genome shotgun (WGS) entry which is preliminary data.</text>
</comment>
<evidence type="ECO:0000313" key="3">
    <source>
        <dbReference type="Proteomes" id="UP001156882"/>
    </source>
</evidence>
<gene>
    <name evidence="2" type="ORF">GCM10007874_07790</name>
</gene>
<protein>
    <recommendedName>
        <fullName evidence="4">Outer membrane assembly lipoprotein YfiO</fullName>
    </recommendedName>
</protein>